<sequence>MPDRRRFHVDQNGHSVSVLCGRPTQAVEMLVDGKVVAARRSRRAAPLVLRGEFPGEPPRPFSVYVEWPEGPDGSALCVLETDGSRYLMPVAPLTRGGAPDDGRNPPARTPVELLWRLLEHHRNRRGRLPH</sequence>
<comment type="caution">
    <text evidence="1">The sequence shown here is derived from an EMBL/GenBank/DDBJ whole genome shotgun (WGS) entry which is preliminary data.</text>
</comment>
<gene>
    <name evidence="1" type="ORF">GPJ59_20960</name>
</gene>
<proteinExistence type="predicted"/>
<dbReference type="EMBL" id="WTFF01000153">
    <property type="protein sequence ID" value="MBW5484283.1"/>
    <property type="molecule type" value="Genomic_DNA"/>
</dbReference>
<protein>
    <submittedName>
        <fullName evidence="1">Uncharacterized protein</fullName>
    </submittedName>
</protein>
<evidence type="ECO:0000313" key="1">
    <source>
        <dbReference type="EMBL" id="MBW5484283.1"/>
    </source>
</evidence>
<organism evidence="1 2">
    <name type="scientific">Streptomyces bambusae</name>
    <dbReference type="NCBI Taxonomy" id="1550616"/>
    <lineage>
        <taxon>Bacteria</taxon>
        <taxon>Bacillati</taxon>
        <taxon>Actinomycetota</taxon>
        <taxon>Actinomycetes</taxon>
        <taxon>Kitasatosporales</taxon>
        <taxon>Streptomycetaceae</taxon>
        <taxon>Streptomyces</taxon>
    </lineage>
</organism>
<reference evidence="1 2" key="1">
    <citation type="submission" date="2019-12" db="EMBL/GenBank/DDBJ databases">
        <title>Genome sequence of Streptomyces bambusae.</title>
        <authorList>
            <person name="Bansal K."/>
            <person name="Choksket S."/>
            <person name="Korpole S."/>
            <person name="Patil P.B."/>
        </authorList>
    </citation>
    <scope>NUCLEOTIDE SEQUENCE [LARGE SCALE GENOMIC DNA]</scope>
    <source>
        <strain evidence="1 2">SK60</strain>
    </source>
</reference>
<dbReference type="Proteomes" id="UP000812013">
    <property type="component" value="Unassembled WGS sequence"/>
</dbReference>
<dbReference type="RefSeq" id="WP_219668768.1">
    <property type="nucleotide sequence ID" value="NZ_WTFF01000153.1"/>
</dbReference>
<name>A0ABS6Z950_9ACTN</name>
<evidence type="ECO:0000313" key="2">
    <source>
        <dbReference type="Proteomes" id="UP000812013"/>
    </source>
</evidence>
<keyword evidence="2" id="KW-1185">Reference proteome</keyword>
<accession>A0ABS6Z950</accession>